<accession>A0A319E0V6</accession>
<feature type="compositionally biased region" description="Low complexity" evidence="1">
    <location>
        <begin position="1"/>
        <end position="10"/>
    </location>
</feature>
<feature type="region of interest" description="Disordered" evidence="1">
    <location>
        <begin position="1"/>
        <end position="76"/>
    </location>
</feature>
<keyword evidence="3" id="KW-1185">Reference proteome</keyword>
<reference evidence="2 3" key="1">
    <citation type="submission" date="2018-02" db="EMBL/GenBank/DDBJ databases">
        <title>The genomes of Aspergillus section Nigri reveals drivers in fungal speciation.</title>
        <authorList>
            <consortium name="DOE Joint Genome Institute"/>
            <person name="Vesth T.C."/>
            <person name="Nybo J."/>
            <person name="Theobald S."/>
            <person name="Brandl J."/>
            <person name="Frisvad J.C."/>
            <person name="Nielsen K.F."/>
            <person name="Lyhne E.K."/>
            <person name="Kogle M.E."/>
            <person name="Kuo A."/>
            <person name="Riley R."/>
            <person name="Clum A."/>
            <person name="Nolan M."/>
            <person name="Lipzen A."/>
            <person name="Salamov A."/>
            <person name="Henrissat B."/>
            <person name="Wiebenga A."/>
            <person name="De vries R.P."/>
            <person name="Grigoriev I.V."/>
            <person name="Mortensen U.H."/>
            <person name="Andersen M.R."/>
            <person name="Baker S.E."/>
        </authorList>
    </citation>
    <scope>NUCLEOTIDE SEQUENCE [LARGE SCALE GENOMIC DNA]</scope>
    <source>
        <strain evidence="2 3">CBS 707.79</strain>
    </source>
</reference>
<dbReference type="Proteomes" id="UP000247810">
    <property type="component" value="Unassembled WGS sequence"/>
</dbReference>
<gene>
    <name evidence="2" type="ORF">BO71DRAFT_239816</name>
</gene>
<evidence type="ECO:0000313" key="3">
    <source>
        <dbReference type="Proteomes" id="UP000247810"/>
    </source>
</evidence>
<proteinExistence type="predicted"/>
<dbReference type="VEuPathDB" id="FungiDB:BO71DRAFT_239816"/>
<protein>
    <submittedName>
        <fullName evidence="2">Uncharacterized protein</fullName>
    </submittedName>
</protein>
<sequence>MDNNNDNNNNTEHSVPLSGKPKATAAPNNPPGTNTGTMRPGKKQNKSVRAVSGHQDNGGQINTGGEEFDTTTTTTP</sequence>
<organism evidence="2 3">
    <name type="scientific">Aspergillus ellipticus CBS 707.79</name>
    <dbReference type="NCBI Taxonomy" id="1448320"/>
    <lineage>
        <taxon>Eukaryota</taxon>
        <taxon>Fungi</taxon>
        <taxon>Dikarya</taxon>
        <taxon>Ascomycota</taxon>
        <taxon>Pezizomycotina</taxon>
        <taxon>Eurotiomycetes</taxon>
        <taxon>Eurotiomycetidae</taxon>
        <taxon>Eurotiales</taxon>
        <taxon>Aspergillaceae</taxon>
        <taxon>Aspergillus</taxon>
        <taxon>Aspergillus subgen. Circumdati</taxon>
    </lineage>
</organism>
<dbReference type="AlphaFoldDB" id="A0A319E0V6"/>
<feature type="compositionally biased region" description="Low complexity" evidence="1">
    <location>
        <begin position="19"/>
        <end position="37"/>
    </location>
</feature>
<dbReference type="EMBL" id="KZ825878">
    <property type="protein sequence ID" value="PYH94138.1"/>
    <property type="molecule type" value="Genomic_DNA"/>
</dbReference>
<evidence type="ECO:0000313" key="2">
    <source>
        <dbReference type="EMBL" id="PYH94138.1"/>
    </source>
</evidence>
<evidence type="ECO:0000256" key="1">
    <source>
        <dbReference type="SAM" id="MobiDB-lite"/>
    </source>
</evidence>
<name>A0A319E0V6_9EURO</name>